<dbReference type="PANTHER" id="PTHR30146">
    <property type="entry name" value="LACI-RELATED TRANSCRIPTIONAL REPRESSOR"/>
    <property type="match status" value="1"/>
</dbReference>
<dbReference type="PROSITE" id="PS50932">
    <property type="entry name" value="HTH_LACI_2"/>
    <property type="match status" value="1"/>
</dbReference>
<dbReference type="InterPro" id="IPR001761">
    <property type="entry name" value="Peripla_BP/Lac1_sug-bd_dom"/>
</dbReference>
<dbReference type="SUPFAM" id="SSF53822">
    <property type="entry name" value="Periplasmic binding protein-like I"/>
    <property type="match status" value="1"/>
</dbReference>
<proteinExistence type="predicted"/>
<evidence type="ECO:0000256" key="3">
    <source>
        <dbReference type="ARBA" id="ARBA00023125"/>
    </source>
</evidence>
<accession>A0A7C3WQ27</accession>
<dbReference type="CDD" id="cd06267">
    <property type="entry name" value="PBP1_LacI_sugar_binding-like"/>
    <property type="match status" value="1"/>
</dbReference>
<dbReference type="EMBL" id="DTGA01000189">
    <property type="protein sequence ID" value="HGB31648.1"/>
    <property type="molecule type" value="Genomic_DNA"/>
</dbReference>
<reference evidence="6" key="1">
    <citation type="journal article" date="2020" name="mSystems">
        <title>Genome- and Community-Level Interaction Insights into Carbon Utilization and Element Cycling Functions of Hydrothermarchaeota in Hydrothermal Sediment.</title>
        <authorList>
            <person name="Zhou Z."/>
            <person name="Liu Y."/>
            <person name="Xu W."/>
            <person name="Pan J."/>
            <person name="Luo Z.H."/>
            <person name="Li M."/>
        </authorList>
    </citation>
    <scope>NUCLEOTIDE SEQUENCE [LARGE SCALE GENOMIC DNA]</scope>
    <source>
        <strain evidence="6">SpSt-751</strain>
    </source>
</reference>
<dbReference type="AlphaFoldDB" id="A0A7C3WQ27"/>
<evidence type="ECO:0000256" key="2">
    <source>
        <dbReference type="ARBA" id="ARBA00023015"/>
    </source>
</evidence>
<sequence length="344" mass="38578">MGRKGKFVRMKKITIKDIAKAVGVSTATVSRALSGKDHVSTETKRKILEVSEKLGYNYERKNFKKTPSNVIGVIVTDVTNPFFTQVVRGIEDTLNNLEYSLILCNSDERIEKEKEYFRILEGKKVDGIILTPAGGVHKYLSNYLKKDVPIVLLDRLVEDVDLDAVIIDNVYGAYEGVKHLIEQGYRNIGAIVGPLNVMTSKERLEGYKKALKEAGIEIKEEFIENGEYTQNGGYRAAKKLLLKNNIDAIFVANNVMTIGALLAIYEMNINVPEELGIVGFDDIDLAPLLKCPITTISQPTYLMGVNAAQILIRRLQGKSKKEKEIVILKPQIIVRESSKKERFK</sequence>
<dbReference type="Pfam" id="PF00356">
    <property type="entry name" value="LacI"/>
    <property type="match status" value="1"/>
</dbReference>
<gene>
    <name evidence="6" type="ORF">ENV35_07225</name>
</gene>
<protein>
    <submittedName>
        <fullName evidence="6">LacI family transcriptional regulator</fullName>
    </submittedName>
</protein>
<name>A0A7C3WQ27_9BACT</name>
<evidence type="ECO:0000256" key="1">
    <source>
        <dbReference type="ARBA" id="ARBA00022491"/>
    </source>
</evidence>
<dbReference type="SUPFAM" id="SSF47413">
    <property type="entry name" value="lambda repressor-like DNA-binding domains"/>
    <property type="match status" value="1"/>
</dbReference>
<comment type="caution">
    <text evidence="6">The sequence shown here is derived from an EMBL/GenBank/DDBJ whole genome shotgun (WGS) entry which is preliminary data.</text>
</comment>
<keyword evidence="2" id="KW-0805">Transcription regulation</keyword>
<dbReference type="PANTHER" id="PTHR30146:SF148">
    <property type="entry name" value="HTH-TYPE TRANSCRIPTIONAL REPRESSOR PURR-RELATED"/>
    <property type="match status" value="1"/>
</dbReference>
<dbReference type="SMART" id="SM00354">
    <property type="entry name" value="HTH_LACI"/>
    <property type="match status" value="1"/>
</dbReference>
<evidence type="ECO:0000259" key="5">
    <source>
        <dbReference type="PROSITE" id="PS50932"/>
    </source>
</evidence>
<dbReference type="Pfam" id="PF00532">
    <property type="entry name" value="Peripla_BP_1"/>
    <property type="match status" value="1"/>
</dbReference>
<evidence type="ECO:0000313" key="6">
    <source>
        <dbReference type="EMBL" id="HGB31648.1"/>
    </source>
</evidence>
<keyword evidence="3" id="KW-0238">DNA-binding</keyword>
<evidence type="ECO:0000256" key="4">
    <source>
        <dbReference type="ARBA" id="ARBA00023163"/>
    </source>
</evidence>
<dbReference type="GO" id="GO:0000976">
    <property type="term" value="F:transcription cis-regulatory region binding"/>
    <property type="evidence" value="ECO:0007669"/>
    <property type="project" value="TreeGrafter"/>
</dbReference>
<dbReference type="Gene3D" id="3.40.50.2300">
    <property type="match status" value="2"/>
</dbReference>
<dbReference type="PROSITE" id="PS00356">
    <property type="entry name" value="HTH_LACI_1"/>
    <property type="match status" value="1"/>
</dbReference>
<organism evidence="6">
    <name type="scientific">Dictyoglomus turgidum</name>
    <dbReference type="NCBI Taxonomy" id="513050"/>
    <lineage>
        <taxon>Bacteria</taxon>
        <taxon>Pseudomonadati</taxon>
        <taxon>Dictyoglomota</taxon>
        <taxon>Dictyoglomia</taxon>
        <taxon>Dictyoglomales</taxon>
        <taxon>Dictyoglomaceae</taxon>
        <taxon>Dictyoglomus</taxon>
    </lineage>
</organism>
<dbReference type="InterPro" id="IPR010982">
    <property type="entry name" value="Lambda_DNA-bd_dom_sf"/>
</dbReference>
<dbReference type="Gene3D" id="1.10.260.40">
    <property type="entry name" value="lambda repressor-like DNA-binding domains"/>
    <property type="match status" value="1"/>
</dbReference>
<keyword evidence="4" id="KW-0804">Transcription</keyword>
<dbReference type="CDD" id="cd01392">
    <property type="entry name" value="HTH_LacI"/>
    <property type="match status" value="1"/>
</dbReference>
<dbReference type="InterPro" id="IPR000843">
    <property type="entry name" value="HTH_LacI"/>
</dbReference>
<feature type="domain" description="HTH lacI-type" evidence="5">
    <location>
        <begin position="13"/>
        <end position="56"/>
    </location>
</feature>
<keyword evidence="1" id="KW-0678">Repressor</keyword>
<dbReference type="InterPro" id="IPR028082">
    <property type="entry name" value="Peripla_BP_I"/>
</dbReference>
<dbReference type="GO" id="GO:0003700">
    <property type="term" value="F:DNA-binding transcription factor activity"/>
    <property type="evidence" value="ECO:0007669"/>
    <property type="project" value="TreeGrafter"/>
</dbReference>